<evidence type="ECO:0000313" key="2">
    <source>
        <dbReference type="Proteomes" id="UP000299102"/>
    </source>
</evidence>
<organism evidence="1 2">
    <name type="scientific">Eumeta variegata</name>
    <name type="common">Bagworm moth</name>
    <name type="synonym">Eumeta japonica</name>
    <dbReference type="NCBI Taxonomy" id="151549"/>
    <lineage>
        <taxon>Eukaryota</taxon>
        <taxon>Metazoa</taxon>
        <taxon>Ecdysozoa</taxon>
        <taxon>Arthropoda</taxon>
        <taxon>Hexapoda</taxon>
        <taxon>Insecta</taxon>
        <taxon>Pterygota</taxon>
        <taxon>Neoptera</taxon>
        <taxon>Endopterygota</taxon>
        <taxon>Lepidoptera</taxon>
        <taxon>Glossata</taxon>
        <taxon>Ditrysia</taxon>
        <taxon>Tineoidea</taxon>
        <taxon>Psychidae</taxon>
        <taxon>Oiketicinae</taxon>
        <taxon>Eumeta</taxon>
    </lineage>
</organism>
<name>A0A4C1YMP5_EUMVA</name>
<reference evidence="1 2" key="1">
    <citation type="journal article" date="2019" name="Commun. Biol.">
        <title>The bagworm genome reveals a unique fibroin gene that provides high tensile strength.</title>
        <authorList>
            <person name="Kono N."/>
            <person name="Nakamura H."/>
            <person name="Ohtoshi R."/>
            <person name="Tomita M."/>
            <person name="Numata K."/>
            <person name="Arakawa K."/>
        </authorList>
    </citation>
    <scope>NUCLEOTIDE SEQUENCE [LARGE SCALE GENOMIC DNA]</scope>
</reference>
<dbReference type="AlphaFoldDB" id="A0A4C1YMP5"/>
<gene>
    <name evidence="1" type="ORF">EVAR_24135_1</name>
</gene>
<dbReference type="Proteomes" id="UP000299102">
    <property type="component" value="Unassembled WGS sequence"/>
</dbReference>
<keyword evidence="2" id="KW-1185">Reference proteome</keyword>
<protein>
    <submittedName>
        <fullName evidence="1">Uncharacterized protein</fullName>
    </submittedName>
</protein>
<dbReference type="EMBL" id="BGZK01001330">
    <property type="protein sequence ID" value="GBP77418.1"/>
    <property type="molecule type" value="Genomic_DNA"/>
</dbReference>
<proteinExistence type="predicted"/>
<sequence length="145" mass="16040">MCREPTTALAAAPSPSSRLAHAVNLNYVILFKYNLRTLLKLATRGRELSDRQGASRSPNRIGGDMERCVQSHRHRVRSEDVPQRPAAAGAGTTMLGMFRTGFADRLDRPALYGLNALSDVYAAFTAVERLRFARKRRPAADRISA</sequence>
<comment type="caution">
    <text evidence="1">The sequence shown here is derived from an EMBL/GenBank/DDBJ whole genome shotgun (WGS) entry which is preliminary data.</text>
</comment>
<evidence type="ECO:0000313" key="1">
    <source>
        <dbReference type="EMBL" id="GBP77418.1"/>
    </source>
</evidence>
<accession>A0A4C1YMP5</accession>